<name>A0AAD9UPI3_9APIC</name>
<reference evidence="4" key="1">
    <citation type="journal article" date="2023" name="Nat. Microbiol.">
        <title>Babesia duncani multi-omics identifies virulence factors and drug targets.</title>
        <authorList>
            <person name="Singh P."/>
            <person name="Lonardi S."/>
            <person name="Liang Q."/>
            <person name="Vydyam P."/>
            <person name="Khabirova E."/>
            <person name="Fang T."/>
            <person name="Gihaz S."/>
            <person name="Thekkiniath J."/>
            <person name="Munshi M."/>
            <person name="Abel S."/>
            <person name="Ciampossin L."/>
            <person name="Batugedara G."/>
            <person name="Gupta M."/>
            <person name="Lu X.M."/>
            <person name="Lenz T."/>
            <person name="Chakravarty S."/>
            <person name="Cornillot E."/>
            <person name="Hu Y."/>
            <person name="Ma W."/>
            <person name="Gonzalez L.M."/>
            <person name="Sanchez S."/>
            <person name="Estrada K."/>
            <person name="Sanchez-Flores A."/>
            <person name="Montero E."/>
            <person name="Harb O.S."/>
            <person name="Le Roch K.G."/>
            <person name="Mamoun C.B."/>
        </authorList>
    </citation>
    <scope>NUCLEOTIDE SEQUENCE</scope>
    <source>
        <strain evidence="4">WA1</strain>
    </source>
</reference>
<dbReference type="GeneID" id="94336372"/>
<dbReference type="GO" id="GO:0071014">
    <property type="term" value="C:post-mRNA release spliceosomal complex"/>
    <property type="evidence" value="ECO:0007669"/>
    <property type="project" value="TreeGrafter"/>
</dbReference>
<accession>A0AAD9UPI3</accession>
<dbReference type="Pfam" id="PF04677">
    <property type="entry name" value="CwfJ_C_1"/>
    <property type="match status" value="1"/>
</dbReference>
<evidence type="ECO:0000313" key="3">
    <source>
        <dbReference type="EMBL" id="KAK2194866.1"/>
    </source>
</evidence>
<proteinExistence type="predicted"/>
<dbReference type="Gene3D" id="3.30.428.10">
    <property type="entry name" value="HIT-like"/>
    <property type="match status" value="1"/>
</dbReference>
<sequence>MESSKANTLQSMPMANCTVIVTNVPRQVNEQSLKKAMSYFGTVVSIRVRIPSDPSTAATAWVLYESESEATAACKASGKLECGGCALVMNPYEAPQDFWTSDKHADEHIESDASVDNDKCWFCLGNSRCQTHMISLVLNHCYVAIAKGQLHDLHAMVIPIEHYSSLAAAPYQVQTEIQEAIFSIFEVILEQGMGAIAFERHLVLSNPIAMHTEVQIIPVPLETAMSSFSYADSADCFSRAQRVTLENETLSDALRKARGAYFYLMAIAKPKADGELQYSHALWNLTGSNSKARNWVNFPVNFGREMAISLISKTGRKILAESVDWRRCTQSIEKETEVARKLALKLAPPQE</sequence>
<dbReference type="InterPro" id="IPR036265">
    <property type="entry name" value="HIT-like_sf"/>
</dbReference>
<evidence type="ECO:0000313" key="5">
    <source>
        <dbReference type="Proteomes" id="UP001214638"/>
    </source>
</evidence>
<dbReference type="KEGG" id="bdw:94336372"/>
<dbReference type="GO" id="GO:0061632">
    <property type="term" value="F:RNA lariat debranching enzyme activator activity"/>
    <property type="evidence" value="ECO:0007669"/>
    <property type="project" value="TreeGrafter"/>
</dbReference>
<dbReference type="PROSITE" id="PS50102">
    <property type="entry name" value="RRM"/>
    <property type="match status" value="1"/>
</dbReference>
<dbReference type="InterPro" id="IPR006768">
    <property type="entry name" value="Cwf19-like_C_dom-1"/>
</dbReference>
<dbReference type="PANTHER" id="PTHR12072">
    <property type="entry name" value="CWF19, CELL CYCLE CONTROL PROTEIN"/>
    <property type="match status" value="1"/>
</dbReference>
<dbReference type="Pfam" id="PF00076">
    <property type="entry name" value="RRM_1"/>
    <property type="match status" value="1"/>
</dbReference>
<dbReference type="EMBL" id="JALLKP010000034">
    <property type="protein sequence ID" value="KAK2194866.1"/>
    <property type="molecule type" value="Genomic_DNA"/>
</dbReference>
<keyword evidence="5" id="KW-1185">Reference proteome</keyword>
<dbReference type="Proteomes" id="UP001214638">
    <property type="component" value="Unassembled WGS sequence"/>
</dbReference>
<evidence type="ECO:0000259" key="2">
    <source>
        <dbReference type="PROSITE" id="PS50102"/>
    </source>
</evidence>
<dbReference type="GO" id="GO:0003723">
    <property type="term" value="F:RNA binding"/>
    <property type="evidence" value="ECO:0007669"/>
    <property type="project" value="UniProtKB-UniRule"/>
</dbReference>
<dbReference type="SUPFAM" id="SSF54928">
    <property type="entry name" value="RNA-binding domain, RBD"/>
    <property type="match status" value="1"/>
</dbReference>
<evidence type="ECO:0000256" key="1">
    <source>
        <dbReference type="PROSITE-ProRule" id="PRU00176"/>
    </source>
</evidence>
<dbReference type="SUPFAM" id="SSF54197">
    <property type="entry name" value="HIT-like"/>
    <property type="match status" value="1"/>
</dbReference>
<evidence type="ECO:0000313" key="4">
    <source>
        <dbReference type="EMBL" id="KAK2196825.1"/>
    </source>
</evidence>
<dbReference type="AlphaFoldDB" id="A0AAD9UPI3"/>
<gene>
    <name evidence="4" type="ORF">BdWA1_002074</name>
    <name evidence="3" type="ORF">BdWA1_003660</name>
</gene>
<protein>
    <submittedName>
        <fullName evidence="4">Bifunctional RNA-binding domain superfamily/RNA recognition motif domain/Cwf19-like protein/HIT-like superfamily/Nucleotide-binding alpha-beta plait domain superfamily/Cwf19-like</fullName>
    </submittedName>
</protein>
<feature type="domain" description="RRM" evidence="2">
    <location>
        <begin position="17"/>
        <end position="94"/>
    </location>
</feature>
<dbReference type="InterPro" id="IPR035979">
    <property type="entry name" value="RBD_domain_sf"/>
</dbReference>
<dbReference type="PANTHER" id="PTHR12072:SF4">
    <property type="entry name" value="CWF19-LIKE PROTEIN 1"/>
    <property type="match status" value="1"/>
</dbReference>
<dbReference type="RefSeq" id="XP_067803667.1">
    <property type="nucleotide sequence ID" value="XM_067947103.1"/>
</dbReference>
<dbReference type="InterPro" id="IPR040194">
    <property type="entry name" value="Cwf19-like"/>
</dbReference>
<dbReference type="GO" id="GO:0000398">
    <property type="term" value="P:mRNA splicing, via spliceosome"/>
    <property type="evidence" value="ECO:0007669"/>
    <property type="project" value="TreeGrafter"/>
</dbReference>
<keyword evidence="1" id="KW-0694">RNA-binding</keyword>
<dbReference type="InterPro" id="IPR000504">
    <property type="entry name" value="RRM_dom"/>
</dbReference>
<dbReference type="CDD" id="cd00590">
    <property type="entry name" value="RRM_SF"/>
    <property type="match status" value="1"/>
</dbReference>
<organism evidence="4 5">
    <name type="scientific">Babesia duncani</name>
    <dbReference type="NCBI Taxonomy" id="323732"/>
    <lineage>
        <taxon>Eukaryota</taxon>
        <taxon>Sar</taxon>
        <taxon>Alveolata</taxon>
        <taxon>Apicomplexa</taxon>
        <taxon>Aconoidasida</taxon>
        <taxon>Piroplasmida</taxon>
        <taxon>Babesiidae</taxon>
        <taxon>Babesia</taxon>
    </lineage>
</organism>
<dbReference type="InterPro" id="IPR012677">
    <property type="entry name" value="Nucleotide-bd_a/b_plait_sf"/>
</dbReference>
<comment type="caution">
    <text evidence="4">The sequence shown here is derived from an EMBL/GenBank/DDBJ whole genome shotgun (WGS) entry which is preliminary data.</text>
</comment>
<dbReference type="SMART" id="SM00360">
    <property type="entry name" value="RRM"/>
    <property type="match status" value="1"/>
</dbReference>
<dbReference type="Gene3D" id="3.30.70.330">
    <property type="match status" value="1"/>
</dbReference>
<dbReference type="EMBL" id="JALLKP010000002">
    <property type="protein sequence ID" value="KAK2196825.1"/>
    <property type="molecule type" value="Genomic_DNA"/>
</dbReference>